<comment type="caution">
    <text evidence="1">The sequence shown here is derived from an EMBL/GenBank/DDBJ whole genome shotgun (WGS) entry which is preliminary data.</text>
</comment>
<evidence type="ECO:0000313" key="1">
    <source>
        <dbReference type="EMBL" id="KAB7836035.1"/>
    </source>
</evidence>
<proteinExistence type="predicted"/>
<protein>
    <submittedName>
        <fullName evidence="1">Putative RiPP</fullName>
    </submittedName>
</protein>
<dbReference type="AlphaFoldDB" id="A0A5N5W208"/>
<dbReference type="InterPro" id="IPR046015">
    <property type="entry name" value="DUF5972"/>
</dbReference>
<dbReference type="Proteomes" id="UP000327000">
    <property type="component" value="Unassembled WGS sequence"/>
</dbReference>
<name>A0A5N5W208_STRMB</name>
<sequence>MKKNYMKPTLFKQGDFTKKTAGWFMSKKSENLTWRIGGS</sequence>
<keyword evidence="2" id="KW-1185">Reference proteome</keyword>
<dbReference type="Pfam" id="PF19397">
    <property type="entry name" value="DUF5972"/>
    <property type="match status" value="1"/>
</dbReference>
<organism evidence="1 2">
    <name type="scientific">Streptomyces mobaraensis</name>
    <name type="common">Streptoverticillium mobaraense</name>
    <dbReference type="NCBI Taxonomy" id="35621"/>
    <lineage>
        <taxon>Bacteria</taxon>
        <taxon>Bacillati</taxon>
        <taxon>Actinomycetota</taxon>
        <taxon>Actinomycetes</taxon>
        <taxon>Kitasatosporales</taxon>
        <taxon>Streptomycetaceae</taxon>
        <taxon>Streptomyces</taxon>
    </lineage>
</organism>
<dbReference type="RefSeq" id="WP_106429581.1">
    <property type="nucleotide sequence ID" value="NZ_JBFADJ010000038.1"/>
</dbReference>
<gene>
    <name evidence="1" type="ORF">FRZ00_25575</name>
</gene>
<evidence type="ECO:0000313" key="2">
    <source>
        <dbReference type="Proteomes" id="UP000327000"/>
    </source>
</evidence>
<dbReference type="OrthoDB" id="4258305at2"/>
<dbReference type="EMBL" id="VOKX01000104">
    <property type="protein sequence ID" value="KAB7836035.1"/>
    <property type="molecule type" value="Genomic_DNA"/>
</dbReference>
<reference evidence="1 2" key="1">
    <citation type="journal article" date="2019" name="Microb. Cell Fact.">
        <title>Exploring novel herbicidin analogues by transcriptional regulator overexpression and MS/MS molecular networking.</title>
        <authorList>
            <person name="Shi Y."/>
            <person name="Gu R."/>
            <person name="Li Y."/>
            <person name="Wang X."/>
            <person name="Ren W."/>
            <person name="Li X."/>
            <person name="Wang L."/>
            <person name="Xie Y."/>
            <person name="Hong B."/>
        </authorList>
    </citation>
    <scope>NUCLEOTIDE SEQUENCE [LARGE SCALE GENOMIC DNA]</scope>
    <source>
        <strain evidence="1 2">US-43</strain>
    </source>
</reference>
<accession>A0A5N5W208</accession>